<sequence>MSLRSAPILAARAPAPFFSIPIHHIKRQNDLDTNDMPEIICEGESVFTTEYEEGEERMACPNVEKLVVDCTLGGRTYDEWTATNDENLRFFQEKKHCVKLCNSFIDESFYTMSLECLATGCKDSKKNEAANKKYFEQLYTDMYEEVCAGFGLTEASKGSDSGSDKTVIDKAKADDKTGSDDADDSEESAGGASEETDKDSAEKSGEAAKKEDDGSAASGMRMGGKWGTSVVLAVVLGSVFSGLLI</sequence>
<evidence type="ECO:0000256" key="1">
    <source>
        <dbReference type="SAM" id="MobiDB-lite"/>
    </source>
</evidence>
<dbReference type="EMBL" id="ML119655">
    <property type="protein sequence ID" value="RPA85200.1"/>
    <property type="molecule type" value="Genomic_DNA"/>
</dbReference>
<feature type="compositionally biased region" description="Basic and acidic residues" evidence="1">
    <location>
        <begin position="198"/>
        <end position="213"/>
    </location>
</feature>
<name>A0A3N4IM37_ASCIM</name>
<proteinExistence type="predicted"/>
<feature type="compositionally biased region" description="Basic and acidic residues" evidence="1">
    <location>
        <begin position="162"/>
        <end position="179"/>
    </location>
</feature>
<gene>
    <name evidence="2" type="ORF">BJ508DRAFT_412303</name>
</gene>
<organism evidence="2 3">
    <name type="scientific">Ascobolus immersus RN42</name>
    <dbReference type="NCBI Taxonomy" id="1160509"/>
    <lineage>
        <taxon>Eukaryota</taxon>
        <taxon>Fungi</taxon>
        <taxon>Dikarya</taxon>
        <taxon>Ascomycota</taxon>
        <taxon>Pezizomycotina</taxon>
        <taxon>Pezizomycetes</taxon>
        <taxon>Pezizales</taxon>
        <taxon>Ascobolaceae</taxon>
        <taxon>Ascobolus</taxon>
    </lineage>
</organism>
<keyword evidence="3" id="KW-1185">Reference proteome</keyword>
<feature type="region of interest" description="Disordered" evidence="1">
    <location>
        <begin position="155"/>
        <end position="223"/>
    </location>
</feature>
<accession>A0A3N4IM37</accession>
<dbReference type="AlphaFoldDB" id="A0A3N4IM37"/>
<evidence type="ECO:0000313" key="2">
    <source>
        <dbReference type="EMBL" id="RPA85200.1"/>
    </source>
</evidence>
<dbReference type="Proteomes" id="UP000275078">
    <property type="component" value="Unassembled WGS sequence"/>
</dbReference>
<evidence type="ECO:0000313" key="3">
    <source>
        <dbReference type="Proteomes" id="UP000275078"/>
    </source>
</evidence>
<reference evidence="2 3" key="1">
    <citation type="journal article" date="2018" name="Nat. Ecol. Evol.">
        <title>Pezizomycetes genomes reveal the molecular basis of ectomycorrhizal truffle lifestyle.</title>
        <authorList>
            <person name="Murat C."/>
            <person name="Payen T."/>
            <person name="Noel B."/>
            <person name="Kuo A."/>
            <person name="Morin E."/>
            <person name="Chen J."/>
            <person name="Kohler A."/>
            <person name="Krizsan K."/>
            <person name="Balestrini R."/>
            <person name="Da Silva C."/>
            <person name="Montanini B."/>
            <person name="Hainaut M."/>
            <person name="Levati E."/>
            <person name="Barry K.W."/>
            <person name="Belfiori B."/>
            <person name="Cichocki N."/>
            <person name="Clum A."/>
            <person name="Dockter R.B."/>
            <person name="Fauchery L."/>
            <person name="Guy J."/>
            <person name="Iotti M."/>
            <person name="Le Tacon F."/>
            <person name="Lindquist E.A."/>
            <person name="Lipzen A."/>
            <person name="Malagnac F."/>
            <person name="Mello A."/>
            <person name="Molinier V."/>
            <person name="Miyauchi S."/>
            <person name="Poulain J."/>
            <person name="Riccioni C."/>
            <person name="Rubini A."/>
            <person name="Sitrit Y."/>
            <person name="Splivallo R."/>
            <person name="Traeger S."/>
            <person name="Wang M."/>
            <person name="Zifcakova L."/>
            <person name="Wipf D."/>
            <person name="Zambonelli A."/>
            <person name="Paolocci F."/>
            <person name="Nowrousian M."/>
            <person name="Ottonello S."/>
            <person name="Baldrian P."/>
            <person name="Spatafora J.W."/>
            <person name="Henrissat B."/>
            <person name="Nagy L.G."/>
            <person name="Aury J.M."/>
            <person name="Wincker P."/>
            <person name="Grigoriev I.V."/>
            <person name="Bonfante P."/>
            <person name="Martin F.M."/>
        </authorList>
    </citation>
    <scope>NUCLEOTIDE SEQUENCE [LARGE SCALE GENOMIC DNA]</scope>
    <source>
        <strain evidence="2 3">RN42</strain>
    </source>
</reference>
<protein>
    <submittedName>
        <fullName evidence="2">Uncharacterized protein</fullName>
    </submittedName>
</protein>